<dbReference type="EMBL" id="JARKIE010000251">
    <property type="protein sequence ID" value="KAJ7661178.1"/>
    <property type="molecule type" value="Genomic_DNA"/>
</dbReference>
<dbReference type="Pfam" id="PF18759">
    <property type="entry name" value="Plavaka"/>
    <property type="match status" value="1"/>
</dbReference>
<organism evidence="1 2">
    <name type="scientific">Mycena rosella</name>
    <name type="common">Pink bonnet</name>
    <name type="synonym">Agaricus rosellus</name>
    <dbReference type="NCBI Taxonomy" id="1033263"/>
    <lineage>
        <taxon>Eukaryota</taxon>
        <taxon>Fungi</taxon>
        <taxon>Dikarya</taxon>
        <taxon>Basidiomycota</taxon>
        <taxon>Agaricomycotina</taxon>
        <taxon>Agaricomycetes</taxon>
        <taxon>Agaricomycetidae</taxon>
        <taxon>Agaricales</taxon>
        <taxon>Marasmiineae</taxon>
        <taxon>Mycenaceae</taxon>
        <taxon>Mycena</taxon>
    </lineage>
</organism>
<accession>A0AAD7CS30</accession>
<gene>
    <name evidence="1" type="ORF">B0H17DRAFT_1212295</name>
</gene>
<evidence type="ECO:0000313" key="2">
    <source>
        <dbReference type="Proteomes" id="UP001221757"/>
    </source>
</evidence>
<dbReference type="AlphaFoldDB" id="A0AAD7CS30"/>
<sequence>MFGLWRTYLHRRTYDPNSLISVDDLFNQFPPGLSEPTSPPVKKAAHQSANASTSLLMRWQNNGQTTKSAGQLNALVHDVILDPKFKIEELKSFNAEHAEKQTEQDTAEAFPLLKDFQTASINITVPSGLMSVIKAVFADPLSHHFHFSLFRLFHKVRSTGAQVRVFSEVYNSEAFIKEHDNVRLRGALPPDNPDCKPEKVFGALMFWSDSTHLANFGNAKLWPIYILFGNLSKYIRGKPNSGAKHRVAYIPSLPDSVQDMLAEFHIKWATQKGEILTHCRRELMHAVWKHLLDDEFLHAYKFGIVIRYSDGIEQRVYPRLFTYSADYPEK</sequence>
<protein>
    <submittedName>
        <fullName evidence="1">Uncharacterized protein</fullName>
    </submittedName>
</protein>
<name>A0AAD7CS30_MYCRO</name>
<dbReference type="Proteomes" id="UP001221757">
    <property type="component" value="Unassembled WGS sequence"/>
</dbReference>
<proteinExistence type="predicted"/>
<keyword evidence="2" id="KW-1185">Reference proteome</keyword>
<dbReference type="InterPro" id="IPR041078">
    <property type="entry name" value="Plavaka"/>
</dbReference>
<evidence type="ECO:0000313" key="1">
    <source>
        <dbReference type="EMBL" id="KAJ7661178.1"/>
    </source>
</evidence>
<reference evidence="1" key="1">
    <citation type="submission" date="2023-03" db="EMBL/GenBank/DDBJ databases">
        <title>Massive genome expansion in bonnet fungi (Mycena s.s.) driven by repeated elements and novel gene families across ecological guilds.</title>
        <authorList>
            <consortium name="Lawrence Berkeley National Laboratory"/>
            <person name="Harder C.B."/>
            <person name="Miyauchi S."/>
            <person name="Viragh M."/>
            <person name="Kuo A."/>
            <person name="Thoen E."/>
            <person name="Andreopoulos B."/>
            <person name="Lu D."/>
            <person name="Skrede I."/>
            <person name="Drula E."/>
            <person name="Henrissat B."/>
            <person name="Morin E."/>
            <person name="Kohler A."/>
            <person name="Barry K."/>
            <person name="LaButti K."/>
            <person name="Morin E."/>
            <person name="Salamov A."/>
            <person name="Lipzen A."/>
            <person name="Mereny Z."/>
            <person name="Hegedus B."/>
            <person name="Baldrian P."/>
            <person name="Stursova M."/>
            <person name="Weitz H."/>
            <person name="Taylor A."/>
            <person name="Grigoriev I.V."/>
            <person name="Nagy L.G."/>
            <person name="Martin F."/>
            <person name="Kauserud H."/>
        </authorList>
    </citation>
    <scope>NUCLEOTIDE SEQUENCE</scope>
    <source>
        <strain evidence="1">CBHHK067</strain>
    </source>
</reference>
<comment type="caution">
    <text evidence="1">The sequence shown here is derived from an EMBL/GenBank/DDBJ whole genome shotgun (WGS) entry which is preliminary data.</text>
</comment>